<dbReference type="Proteomes" id="UP001232584">
    <property type="component" value="Unassembled WGS sequence"/>
</dbReference>
<protein>
    <submittedName>
        <fullName evidence="2">Phosphotransferase system glucose/maltose/N-acetylglucosamine-specific IIC component</fullName>
    </submittedName>
</protein>
<keyword evidence="1" id="KW-0472">Membrane</keyword>
<gene>
    <name evidence="2" type="ORF">QOZ92_003137</name>
</gene>
<name>A0ABU0N4B1_9FIRM</name>
<organism evidence="2 3">
    <name type="scientific">Paraclostridium ghonii</name>
    <dbReference type="NCBI Taxonomy" id="29358"/>
    <lineage>
        <taxon>Bacteria</taxon>
        <taxon>Bacillati</taxon>
        <taxon>Bacillota</taxon>
        <taxon>Clostridia</taxon>
        <taxon>Peptostreptococcales</taxon>
        <taxon>Peptostreptococcaceae</taxon>
        <taxon>Paraclostridium</taxon>
    </lineage>
</organism>
<dbReference type="RefSeq" id="WP_307509883.1">
    <property type="nucleotide sequence ID" value="NZ_BAAACE010000030.1"/>
</dbReference>
<keyword evidence="3" id="KW-1185">Reference proteome</keyword>
<feature type="transmembrane region" description="Helical" evidence="1">
    <location>
        <begin position="7"/>
        <end position="26"/>
    </location>
</feature>
<keyword evidence="1" id="KW-0812">Transmembrane</keyword>
<accession>A0ABU0N4B1</accession>
<sequence>MKKTLGILSAIYFIMIPFGTVFYLLYSLLSNKSVNIFNGGVVLYVAQGSFKLNIGSNLILIYMVLYLVLVGLVFIVSKTSFGKKFYEKDRKAHG</sequence>
<dbReference type="EMBL" id="JAUSWG010000017">
    <property type="protein sequence ID" value="MDQ0558002.1"/>
    <property type="molecule type" value="Genomic_DNA"/>
</dbReference>
<proteinExistence type="predicted"/>
<evidence type="ECO:0000256" key="1">
    <source>
        <dbReference type="SAM" id="Phobius"/>
    </source>
</evidence>
<evidence type="ECO:0000313" key="2">
    <source>
        <dbReference type="EMBL" id="MDQ0558002.1"/>
    </source>
</evidence>
<reference evidence="2 3" key="1">
    <citation type="submission" date="2023-07" db="EMBL/GenBank/DDBJ databases">
        <title>Genomic Encyclopedia of Type Strains, Phase IV (KMG-IV): sequencing the most valuable type-strain genomes for metagenomic binning, comparative biology and taxonomic classification.</title>
        <authorList>
            <person name="Goeker M."/>
        </authorList>
    </citation>
    <scope>NUCLEOTIDE SEQUENCE [LARGE SCALE GENOMIC DNA]</scope>
    <source>
        <strain evidence="2 3">DSM 15049</strain>
    </source>
</reference>
<evidence type="ECO:0000313" key="3">
    <source>
        <dbReference type="Proteomes" id="UP001232584"/>
    </source>
</evidence>
<keyword evidence="1" id="KW-1133">Transmembrane helix</keyword>
<feature type="transmembrane region" description="Helical" evidence="1">
    <location>
        <begin position="59"/>
        <end position="81"/>
    </location>
</feature>
<comment type="caution">
    <text evidence="2">The sequence shown here is derived from an EMBL/GenBank/DDBJ whole genome shotgun (WGS) entry which is preliminary data.</text>
</comment>